<gene>
    <name evidence="1" type="ORF">G7077_03280</name>
</gene>
<protein>
    <submittedName>
        <fullName evidence="1">Uncharacterized protein</fullName>
    </submittedName>
</protein>
<sequence length="339" mass="36633">MFGFILGGSTATLKSENMQLSSCVSLNPGFNDIHTDAGDPGSPFYKQNAHTGFLVFAPSDAGIDGVVLDNCQAIDRQGFYLLGDDDPWALAGATAARMQFPWRGYSGTYSATFMTRGGTVTRSVALTSGSTQVTWTGGLAAPISHPFVSLPHKMQYGYMAHNEVGAALAFNQTTRRPITLNDNCESAGHLVARQFGFHRDLCHLTATSPQTIRSGAHLTVEFDRENEDTMGMHDGGGATAFVYPKRPGTYRVHGMIAFETASAGYRRVEVRVDGTAVYTLPVAAVVGERTVCLFDIDVEIGARQVATNVKISIWAEQNSGRSLEIGADRWVKLERVRPA</sequence>
<dbReference type="RefSeq" id="WP_166410474.1">
    <property type="nucleotide sequence ID" value="NZ_CP049869.1"/>
</dbReference>
<dbReference type="EMBL" id="CP049869">
    <property type="protein sequence ID" value="QIK78080.1"/>
    <property type="molecule type" value="Genomic_DNA"/>
</dbReference>
<dbReference type="Proteomes" id="UP000503222">
    <property type="component" value="Chromosome"/>
</dbReference>
<name>A0A6G7YMW1_9SPHN</name>
<evidence type="ECO:0000313" key="1">
    <source>
        <dbReference type="EMBL" id="QIK78080.1"/>
    </source>
</evidence>
<keyword evidence="2" id="KW-1185">Reference proteome</keyword>
<accession>A0A6G7YMW1</accession>
<proteinExistence type="predicted"/>
<organism evidence="1 2">
    <name type="scientific">Sphingomonas piscis</name>
    <dbReference type="NCBI Taxonomy" id="2714943"/>
    <lineage>
        <taxon>Bacteria</taxon>
        <taxon>Pseudomonadati</taxon>
        <taxon>Pseudomonadota</taxon>
        <taxon>Alphaproteobacteria</taxon>
        <taxon>Sphingomonadales</taxon>
        <taxon>Sphingomonadaceae</taxon>
        <taxon>Sphingomonas</taxon>
    </lineage>
</organism>
<dbReference type="KEGG" id="spii:G7077_03280"/>
<evidence type="ECO:0000313" key="2">
    <source>
        <dbReference type="Proteomes" id="UP000503222"/>
    </source>
</evidence>
<dbReference type="AlphaFoldDB" id="A0A6G7YMW1"/>
<reference evidence="1 2" key="1">
    <citation type="submission" date="2020-03" db="EMBL/GenBank/DDBJ databases">
        <title>Sphingomonas sp. nov., isolated from fish.</title>
        <authorList>
            <person name="Hyun D.-W."/>
            <person name="Bae J.-W."/>
        </authorList>
    </citation>
    <scope>NUCLEOTIDE SEQUENCE [LARGE SCALE GENOMIC DNA]</scope>
    <source>
        <strain evidence="1 2">HDW15B</strain>
    </source>
</reference>